<protein>
    <submittedName>
        <fullName evidence="1">Uncharacterized protein</fullName>
    </submittedName>
</protein>
<evidence type="ECO:0000313" key="1">
    <source>
        <dbReference type="EMBL" id="KAF2861632.1"/>
    </source>
</evidence>
<accession>A0A6A7C301</accession>
<dbReference type="EMBL" id="MU005971">
    <property type="protein sequence ID" value="KAF2861632.1"/>
    <property type="molecule type" value="Genomic_DNA"/>
</dbReference>
<name>A0A6A7C301_9PEZI</name>
<sequence>MATKTYCAYAMECLMTHLTESRTRLKFASVSDLWDLYHHRIDLSAPLEAPTPSELYIWYSHPASHAVRIVDGLKETNPLDRAIQTAAISSYACLPSLFVKRNSNIYPRIDPIICTRDELQGLQVNMVLLHNFQPPTKDPMAWELGRHGIRISLDHPTLRDGKRAYKAYTPSDIRERGFPDKPTVIASLMSLILDNIRSVDLEEEWDQYNADLVTFEGESVGLSYRIWAAWKEWAIRQPESRINGAYEEVQEDSAEED</sequence>
<proteinExistence type="predicted"/>
<organism evidence="1 2">
    <name type="scientific">Piedraia hortae CBS 480.64</name>
    <dbReference type="NCBI Taxonomy" id="1314780"/>
    <lineage>
        <taxon>Eukaryota</taxon>
        <taxon>Fungi</taxon>
        <taxon>Dikarya</taxon>
        <taxon>Ascomycota</taxon>
        <taxon>Pezizomycotina</taxon>
        <taxon>Dothideomycetes</taxon>
        <taxon>Dothideomycetidae</taxon>
        <taxon>Capnodiales</taxon>
        <taxon>Piedraiaceae</taxon>
        <taxon>Piedraia</taxon>
    </lineage>
</organism>
<dbReference type="OrthoDB" id="24630at2759"/>
<dbReference type="Proteomes" id="UP000799421">
    <property type="component" value="Unassembled WGS sequence"/>
</dbReference>
<dbReference type="InterPro" id="IPR036071">
    <property type="entry name" value="AMMECR1_dom_sf"/>
</dbReference>
<evidence type="ECO:0000313" key="2">
    <source>
        <dbReference type="Proteomes" id="UP000799421"/>
    </source>
</evidence>
<gene>
    <name evidence="1" type="ORF">K470DRAFT_256758</name>
</gene>
<dbReference type="PANTHER" id="PTHR13016:SF0">
    <property type="entry name" value="AMME SYNDROME CANDIDATE GENE 1 PROTEIN"/>
    <property type="match status" value="1"/>
</dbReference>
<reference evidence="1" key="1">
    <citation type="journal article" date="2020" name="Stud. Mycol.">
        <title>101 Dothideomycetes genomes: a test case for predicting lifestyles and emergence of pathogens.</title>
        <authorList>
            <person name="Haridas S."/>
            <person name="Albert R."/>
            <person name="Binder M."/>
            <person name="Bloem J."/>
            <person name="Labutti K."/>
            <person name="Salamov A."/>
            <person name="Andreopoulos B."/>
            <person name="Baker S."/>
            <person name="Barry K."/>
            <person name="Bills G."/>
            <person name="Bluhm B."/>
            <person name="Cannon C."/>
            <person name="Castanera R."/>
            <person name="Culley D."/>
            <person name="Daum C."/>
            <person name="Ezra D."/>
            <person name="Gonzalez J."/>
            <person name="Henrissat B."/>
            <person name="Kuo A."/>
            <person name="Liang C."/>
            <person name="Lipzen A."/>
            <person name="Lutzoni F."/>
            <person name="Magnuson J."/>
            <person name="Mondo S."/>
            <person name="Nolan M."/>
            <person name="Ohm R."/>
            <person name="Pangilinan J."/>
            <person name="Park H.-J."/>
            <person name="Ramirez L."/>
            <person name="Alfaro M."/>
            <person name="Sun H."/>
            <person name="Tritt A."/>
            <person name="Yoshinaga Y."/>
            <person name="Zwiers L.-H."/>
            <person name="Turgeon B."/>
            <person name="Goodwin S."/>
            <person name="Spatafora J."/>
            <person name="Crous P."/>
            <person name="Grigoriev I."/>
        </authorList>
    </citation>
    <scope>NUCLEOTIDE SEQUENCE</scope>
    <source>
        <strain evidence="1">CBS 480.64</strain>
    </source>
</reference>
<dbReference type="PANTHER" id="PTHR13016">
    <property type="entry name" value="AMMECR1 HOMOLOG"/>
    <property type="match status" value="1"/>
</dbReference>
<keyword evidence="2" id="KW-1185">Reference proteome</keyword>
<dbReference type="AlphaFoldDB" id="A0A6A7C301"/>
<dbReference type="SUPFAM" id="SSF143447">
    <property type="entry name" value="AMMECR1-like"/>
    <property type="match status" value="1"/>
</dbReference>
<dbReference type="InterPro" id="IPR023473">
    <property type="entry name" value="AMMECR1"/>
</dbReference>